<evidence type="ECO:0000313" key="1">
    <source>
        <dbReference type="EnsemblPlants" id="Kaladp0056s0037.1.v1.1.CDS.1"/>
    </source>
</evidence>
<dbReference type="EnsemblPlants" id="Kaladp0056s0037.1.v1.1">
    <property type="protein sequence ID" value="Kaladp0056s0037.1.v1.1.CDS.1"/>
    <property type="gene ID" value="Kaladp0056s0037.v1.1"/>
</dbReference>
<accession>A0A7N0ZYY6</accession>
<dbReference type="PANTHER" id="PTHR32387">
    <property type="entry name" value="WU:FJ29H11"/>
    <property type="match status" value="1"/>
</dbReference>
<proteinExistence type="predicted"/>
<protein>
    <submittedName>
        <fullName evidence="1">Uncharacterized protein</fullName>
    </submittedName>
</protein>
<dbReference type="InterPro" id="IPR052957">
    <property type="entry name" value="Auxin_embryo_med"/>
</dbReference>
<sequence>MPKDCILFGPSWESVQRIAMLPFLDEKYCGESIHSYEDELKKMGVVTEFRDGSHLVAAGLRLPKNPSIITSKNMVSLLECVKILLQKGDSLSNDFLNKVSGKWIRTHAGYQSPDRSLLFNSKWGSLNCTDGPFIDEQFYGSKINSYADELKAIGVIVGVNHKGSDVMASYLPKISDFSKIVRVYTFLNENNWKSSNKSADQIWIPDACGEGHWVSPSKCVLQDNSGLFGSQLFVLKKHYKRELLLFFASAYEVKQLPSLDDCFALWQTWETSVDSLPHDDCLAFWKNVLRWGSSKVGSFFGERLCKLPAHSVNSDEVMLRDMGDVFLPDDLNLKQLFEQSSSDPIFVWCPRSDNEFRTSLLEVYHKIKVKLLSEHVVSEELPSTNGVELKSVSPSEYFIRKELLMLILSYLAQSSSKMSSQARHEAVRPLLDLKVRESAEPITATYTLKLQTSGKTLTAKASRMVRWDKDSSTLFVQKMDSTDELRFALEYATYFSTVISEGVIWNHEELITGLSDLLKLGFLLKFDGEAIKFLMMNKNLQIFPEDEVFLSSAFPSC</sequence>
<keyword evidence="2" id="KW-1185">Reference proteome</keyword>
<reference evidence="1" key="1">
    <citation type="submission" date="2021-01" db="UniProtKB">
        <authorList>
            <consortium name="EnsemblPlants"/>
        </authorList>
    </citation>
    <scope>IDENTIFICATION</scope>
</reference>
<dbReference type="OMA" id="KWIRTHA"/>
<organism evidence="1 2">
    <name type="scientific">Kalanchoe fedtschenkoi</name>
    <name type="common">Lavender scallops</name>
    <name type="synonym">South American air plant</name>
    <dbReference type="NCBI Taxonomy" id="63787"/>
    <lineage>
        <taxon>Eukaryota</taxon>
        <taxon>Viridiplantae</taxon>
        <taxon>Streptophyta</taxon>
        <taxon>Embryophyta</taxon>
        <taxon>Tracheophyta</taxon>
        <taxon>Spermatophyta</taxon>
        <taxon>Magnoliopsida</taxon>
        <taxon>eudicotyledons</taxon>
        <taxon>Gunneridae</taxon>
        <taxon>Pentapetalae</taxon>
        <taxon>Saxifragales</taxon>
        <taxon>Crassulaceae</taxon>
        <taxon>Kalanchoe</taxon>
    </lineage>
</organism>
<dbReference type="Gramene" id="Kaladp0056s0037.1.v1.1">
    <property type="protein sequence ID" value="Kaladp0056s0037.1.v1.1.CDS.1"/>
    <property type="gene ID" value="Kaladp0056s0037.v1.1"/>
</dbReference>
<dbReference type="AlphaFoldDB" id="A0A7N0ZYY6"/>
<dbReference type="Proteomes" id="UP000594263">
    <property type="component" value="Unplaced"/>
</dbReference>
<name>A0A7N0ZYY6_KALFE</name>
<evidence type="ECO:0000313" key="2">
    <source>
        <dbReference type="Proteomes" id="UP000594263"/>
    </source>
</evidence>
<dbReference type="PANTHER" id="PTHR32387:SF3">
    <property type="entry name" value="ATP_DNA BINDING PROTEIN"/>
    <property type="match status" value="1"/>
</dbReference>